<comment type="similarity">
    <text evidence="1">Belongs to the sulfatase family.</text>
</comment>
<feature type="region of interest" description="Disordered" evidence="5">
    <location>
        <begin position="292"/>
        <end position="312"/>
    </location>
</feature>
<evidence type="ECO:0000256" key="3">
    <source>
        <dbReference type="ARBA" id="ARBA00022801"/>
    </source>
</evidence>
<dbReference type="RefSeq" id="WP_255922073.1">
    <property type="nucleotide sequence ID" value="NZ_JANFNG010000019.1"/>
</dbReference>
<dbReference type="PROSITE" id="PS50096">
    <property type="entry name" value="IQ"/>
    <property type="match status" value="1"/>
</dbReference>
<feature type="domain" description="Sulfatase N-terminal" evidence="6">
    <location>
        <begin position="57"/>
        <end position="469"/>
    </location>
</feature>
<dbReference type="InterPro" id="IPR024607">
    <property type="entry name" value="Sulfatase_CS"/>
</dbReference>
<comment type="caution">
    <text evidence="7">The sequence shown here is derived from an EMBL/GenBank/DDBJ whole genome shotgun (WGS) entry which is preliminary data.</text>
</comment>
<sequence length="802" mass="88744">MPVGIAVREAWVEDGQMSPKEFKEYRPGTAFPGVIGRTAEESSPGWPQPMRAMPGAPNVLFIVLDDTGYGQFGCYGSPMATPNMDALAADGLLYNNMHTTALCSPSRSCIITGRNHHANGMAAITELSTGYPGYNGQIPFENGFLSEMLLQHGYNTYMVGKWHLVPSEQESAAGPYDRWPLGRGFERFYGFLGGDTSQWYPDLVYDNHQIEPPASPKEGYHLTTDLVDKAISFIADAKQVAPDKPFFLDFCTGATHAPHHVPKEWADAYEGQFDDGWDAYRESTLDRQKQLGVAPPDARLSRHDPDVPEWDSLPPDARRLAARMMEVYAGFLSHTDHHIGRLLDFLRETGEFDNTLIMVVSDNGASAEGGPTGTTNELQFFNNAPEPLEESVRSIDELGGPTTFNHYPWGWTWAGNTPFRRWKRETYRGGVSDPFLVHWPKGFKARGEVRTQFAHIIDMVPTVLDVLGIEPPATVKGVSQSPLHGVSFAHTFDNPTAQTLHHSQYYEMLGHRAIDHDGWRAICPWPGPSFTEGGKPFGTPITAQDLTELDAHHWELYHIDEDFAETSDLATENRDKLIEMIALWYVEAGKYGVLPIDSSGVQRMMIERPQITAARTSYTFRPGTETLPAAVAPRVINRPFSITADVEIPSGGAEGVLLCQGANVGGWTLYVKDSKLHYAHNYVRRALHQVSSTETVPEGRCELRFEFEPTGEPDIAHGKGTPGRARLYIDRRPVGEADIPVTTPVAFNPGGMTCGANPGSAVTPAYQSPFRFTGTLHTVTVDLSGELITDVQTEIRMHMARQ</sequence>
<protein>
    <submittedName>
        <fullName evidence="7">Arylsulfatase</fullName>
    </submittedName>
</protein>
<evidence type="ECO:0000313" key="8">
    <source>
        <dbReference type="Proteomes" id="UP001057702"/>
    </source>
</evidence>
<name>A0ABT1PZP4_9ACTN</name>
<keyword evidence="8" id="KW-1185">Reference proteome</keyword>
<evidence type="ECO:0000256" key="5">
    <source>
        <dbReference type="SAM" id="MobiDB-lite"/>
    </source>
</evidence>
<proteinExistence type="inferred from homology"/>
<dbReference type="EMBL" id="JANFNG010000019">
    <property type="protein sequence ID" value="MCQ4083147.1"/>
    <property type="molecule type" value="Genomic_DNA"/>
</dbReference>
<reference evidence="7" key="1">
    <citation type="submission" date="2022-06" db="EMBL/GenBank/DDBJ databases">
        <title>Draft genome sequence of Streptomyces sp. RB6PN25 isolated from peat swamp forest in Thailand.</title>
        <authorList>
            <person name="Duangmal K."/>
            <person name="Klaysubun C."/>
        </authorList>
    </citation>
    <scope>NUCLEOTIDE SEQUENCE</scope>
    <source>
        <strain evidence="7">RB6PN25</strain>
    </source>
</reference>
<dbReference type="Gene3D" id="3.30.1120.10">
    <property type="match status" value="1"/>
</dbReference>
<dbReference type="Gene3D" id="3.40.720.10">
    <property type="entry name" value="Alkaline Phosphatase, subunit A"/>
    <property type="match status" value="1"/>
</dbReference>
<keyword evidence="4" id="KW-0106">Calcium</keyword>
<evidence type="ECO:0000256" key="4">
    <source>
        <dbReference type="ARBA" id="ARBA00022837"/>
    </source>
</evidence>
<evidence type="ECO:0000313" key="7">
    <source>
        <dbReference type="EMBL" id="MCQ4083147.1"/>
    </source>
</evidence>
<dbReference type="PROSITE" id="PS00149">
    <property type="entry name" value="SULFATASE_2"/>
    <property type="match status" value="1"/>
</dbReference>
<dbReference type="InterPro" id="IPR000917">
    <property type="entry name" value="Sulfatase_N"/>
</dbReference>
<dbReference type="Pfam" id="PF00884">
    <property type="entry name" value="Sulfatase"/>
    <property type="match status" value="1"/>
</dbReference>
<dbReference type="Proteomes" id="UP001057702">
    <property type="component" value="Unassembled WGS sequence"/>
</dbReference>
<keyword evidence="3" id="KW-0378">Hydrolase</keyword>
<dbReference type="InterPro" id="IPR050738">
    <property type="entry name" value="Sulfatase"/>
</dbReference>
<keyword evidence="2" id="KW-0479">Metal-binding</keyword>
<dbReference type="SUPFAM" id="SSF53649">
    <property type="entry name" value="Alkaline phosphatase-like"/>
    <property type="match status" value="1"/>
</dbReference>
<dbReference type="PANTHER" id="PTHR42693:SF43">
    <property type="entry name" value="BLL2667 PROTEIN"/>
    <property type="match status" value="1"/>
</dbReference>
<evidence type="ECO:0000256" key="1">
    <source>
        <dbReference type="ARBA" id="ARBA00008779"/>
    </source>
</evidence>
<dbReference type="CDD" id="cd16025">
    <property type="entry name" value="PAS_like"/>
    <property type="match status" value="1"/>
</dbReference>
<evidence type="ECO:0000259" key="6">
    <source>
        <dbReference type="Pfam" id="PF00884"/>
    </source>
</evidence>
<evidence type="ECO:0000256" key="2">
    <source>
        <dbReference type="ARBA" id="ARBA00022723"/>
    </source>
</evidence>
<accession>A0ABT1PZP4</accession>
<dbReference type="PROSITE" id="PS00523">
    <property type="entry name" value="SULFATASE_1"/>
    <property type="match status" value="1"/>
</dbReference>
<organism evidence="7 8">
    <name type="scientific">Streptomyces humicola</name>
    <dbReference type="NCBI Taxonomy" id="2953240"/>
    <lineage>
        <taxon>Bacteria</taxon>
        <taxon>Bacillati</taxon>
        <taxon>Actinomycetota</taxon>
        <taxon>Actinomycetes</taxon>
        <taxon>Kitasatosporales</taxon>
        <taxon>Streptomycetaceae</taxon>
        <taxon>Streptomyces</taxon>
    </lineage>
</organism>
<dbReference type="InterPro" id="IPR017850">
    <property type="entry name" value="Alkaline_phosphatase_core_sf"/>
</dbReference>
<gene>
    <name evidence="7" type="ORF">NGB36_21690</name>
</gene>
<dbReference type="PANTHER" id="PTHR42693">
    <property type="entry name" value="ARYLSULFATASE FAMILY MEMBER"/>
    <property type="match status" value="1"/>
</dbReference>